<proteinExistence type="predicted"/>
<evidence type="ECO:0000256" key="1">
    <source>
        <dbReference type="SAM" id="Coils"/>
    </source>
</evidence>
<organism evidence="3 4">
    <name type="scientific">Trifolium medium</name>
    <dbReference type="NCBI Taxonomy" id="97028"/>
    <lineage>
        <taxon>Eukaryota</taxon>
        <taxon>Viridiplantae</taxon>
        <taxon>Streptophyta</taxon>
        <taxon>Embryophyta</taxon>
        <taxon>Tracheophyta</taxon>
        <taxon>Spermatophyta</taxon>
        <taxon>Magnoliopsida</taxon>
        <taxon>eudicotyledons</taxon>
        <taxon>Gunneridae</taxon>
        <taxon>Pentapetalae</taxon>
        <taxon>rosids</taxon>
        <taxon>fabids</taxon>
        <taxon>Fabales</taxon>
        <taxon>Fabaceae</taxon>
        <taxon>Papilionoideae</taxon>
        <taxon>50 kb inversion clade</taxon>
        <taxon>NPAAA clade</taxon>
        <taxon>Hologalegina</taxon>
        <taxon>IRL clade</taxon>
        <taxon>Trifolieae</taxon>
        <taxon>Trifolium</taxon>
    </lineage>
</organism>
<keyword evidence="4" id="KW-1185">Reference proteome</keyword>
<sequence length="180" mass="19687">NMADFADELLKTAADQKGPKRGKKKVKSRAIVVLEQSGSGGSSSPGGVSSSQGGAPMGSPVVRQPPPKRQREEEIVIDFEAFKKPFLLPRVFSDEGFLEKHSPMVADVERFIVLDMGQAARQDQLVQDIADVMRLLETTLVLNDEQGSSTRDLEKLKAQNEKLEAEVLKLDGEAIDLRGK</sequence>
<name>A0A392P2F9_9FABA</name>
<feature type="non-terminal residue" evidence="3">
    <location>
        <position position="1"/>
    </location>
</feature>
<evidence type="ECO:0000313" key="4">
    <source>
        <dbReference type="Proteomes" id="UP000265520"/>
    </source>
</evidence>
<feature type="compositionally biased region" description="Basic residues" evidence="2">
    <location>
        <begin position="19"/>
        <end position="28"/>
    </location>
</feature>
<dbReference type="Proteomes" id="UP000265520">
    <property type="component" value="Unassembled WGS sequence"/>
</dbReference>
<evidence type="ECO:0000256" key="2">
    <source>
        <dbReference type="SAM" id="MobiDB-lite"/>
    </source>
</evidence>
<comment type="caution">
    <text evidence="3">The sequence shown here is derived from an EMBL/GenBank/DDBJ whole genome shotgun (WGS) entry which is preliminary data.</text>
</comment>
<protein>
    <submittedName>
        <fullName evidence="3">Uncharacterized protein</fullName>
    </submittedName>
</protein>
<feature type="compositionally biased region" description="Low complexity" evidence="2">
    <location>
        <begin position="45"/>
        <end position="54"/>
    </location>
</feature>
<feature type="coiled-coil region" evidence="1">
    <location>
        <begin position="146"/>
        <end position="180"/>
    </location>
</feature>
<evidence type="ECO:0000313" key="3">
    <source>
        <dbReference type="EMBL" id="MCI05914.1"/>
    </source>
</evidence>
<feature type="region of interest" description="Disordered" evidence="2">
    <location>
        <begin position="1"/>
        <end position="70"/>
    </location>
</feature>
<accession>A0A392P2F9</accession>
<keyword evidence="1" id="KW-0175">Coiled coil</keyword>
<dbReference type="AlphaFoldDB" id="A0A392P2F9"/>
<reference evidence="3 4" key="1">
    <citation type="journal article" date="2018" name="Front. Plant Sci.">
        <title>Red Clover (Trifolium pratense) and Zigzag Clover (T. medium) - A Picture of Genomic Similarities and Differences.</title>
        <authorList>
            <person name="Dluhosova J."/>
            <person name="Istvanek J."/>
            <person name="Nedelnik J."/>
            <person name="Repkova J."/>
        </authorList>
    </citation>
    <scope>NUCLEOTIDE SEQUENCE [LARGE SCALE GENOMIC DNA]</scope>
    <source>
        <strain evidence="4">cv. 10/8</strain>
        <tissue evidence="3">Leaf</tissue>
    </source>
</reference>
<dbReference type="EMBL" id="LXQA010060159">
    <property type="protein sequence ID" value="MCI05914.1"/>
    <property type="molecule type" value="Genomic_DNA"/>
</dbReference>